<dbReference type="GO" id="GO:0003824">
    <property type="term" value="F:catalytic activity"/>
    <property type="evidence" value="ECO:0007669"/>
    <property type="project" value="InterPro"/>
</dbReference>
<reference evidence="2" key="1">
    <citation type="submission" date="2021-03" db="EMBL/GenBank/DDBJ databases">
        <title>Proteiniclasticum marinus sp. nov., isolated from tidal flat sediment.</title>
        <authorList>
            <person name="Namirimu T."/>
            <person name="Yang J.-A."/>
            <person name="Yang S.-H."/>
            <person name="Kim Y.-J."/>
            <person name="Kwon K.K."/>
        </authorList>
    </citation>
    <scope>NUCLEOTIDE SEQUENCE</scope>
    <source>
        <strain evidence="2">SCR006</strain>
    </source>
</reference>
<dbReference type="Gene3D" id="3.20.20.140">
    <property type="entry name" value="Metal-dependent hydrolases"/>
    <property type="match status" value="1"/>
</dbReference>
<sequence length="800" mass="91731">MSKLYSDWLKIDLHIHTDFSRKTKNNDYKGVFSIDSLYTKLKEQDVSIFSLTDHNIINIDAYKEYYEKYNSDTDPLLLAGVELDILGSSTTYHSLLIFNCNDYDNVKAIYDSLEAKYAEKGSDAFNRKLTFDDIICAFDELDYFFIPHAGNTSSIIHAFKDDIAAAQKMLILLQSPMEKVQEKRRQIYNEHFDVRLTEAFRNKEDFAYLEFSDNHNIEKYPCRHMGDQGDHEFYYIKGSKNYETLRLSFIDPKSRIKTTQEFQEIKIPRDYLRELNIKGNMLLTDNNLNFSPHLNVIIGGRSSGKSLMMDILKRSIDVLESEDKYNAAIEGATTTVSSSLDAMPKAVTHLNTDILQINQGAIANYFERNELSSLARKAGKFGEYQIAKTKFNEIQTELDKRISDLHQVYEDIHEIKPDQAIILHNNTIDKLLNPEYHLKMNKDKLIELTFSTEKFDETIKVVEDIEVLISKLKKAPTIDIEEAEETIIEGFVSLLSTLKGKQKDKKLLHEYMTKFVGNAHNIVTSANDKLNAAGKEKALAEKGKQEIINKVKGHFKAFVQLNSSVKSALSLKLEHTELIDLDEDSKLCIELLPEKEIKESILDGIKGYRKDDLYNSLVELLYNETSLKNYGDNSADNFGKKIKSQIKALASCFVKLTDYLEYRDGTTSKSNSPGYNSEKYLKVVLNNPKCGLVIIDQPEDNLGNKFISDQLVELIRKIKFKKQIFLITHNPAIVVYGDAESIIIAENLDNMISYKQVKLEDIESQKRICETLDGGEYIFDNRSRKYNIQRLLQEAGNGKN</sequence>
<dbReference type="InterPro" id="IPR027417">
    <property type="entry name" value="P-loop_NTPase"/>
</dbReference>
<feature type="domain" description="Polymerase/histidinol phosphatase N-terminal" evidence="1">
    <location>
        <begin position="11"/>
        <end position="87"/>
    </location>
</feature>
<accession>A0A939H6P3</accession>
<evidence type="ECO:0000259" key="1">
    <source>
        <dbReference type="SMART" id="SM00481"/>
    </source>
</evidence>
<dbReference type="EMBL" id="JAFNJU010000006">
    <property type="protein sequence ID" value="MBO1265262.1"/>
    <property type="molecule type" value="Genomic_DNA"/>
</dbReference>
<dbReference type="InterPro" id="IPR016195">
    <property type="entry name" value="Pol/histidinol_Pase-like"/>
</dbReference>
<protein>
    <recommendedName>
        <fullName evidence="1">Polymerase/histidinol phosphatase N-terminal domain-containing protein</fullName>
    </recommendedName>
</protein>
<dbReference type="InterPro" id="IPR004013">
    <property type="entry name" value="PHP_dom"/>
</dbReference>
<dbReference type="SUPFAM" id="SSF52540">
    <property type="entry name" value="P-loop containing nucleoside triphosphate hydrolases"/>
    <property type="match status" value="1"/>
</dbReference>
<dbReference type="Pfam" id="PF02811">
    <property type="entry name" value="PHP"/>
    <property type="match status" value="1"/>
</dbReference>
<comment type="caution">
    <text evidence="2">The sequence shown here is derived from an EMBL/GenBank/DDBJ whole genome shotgun (WGS) entry which is preliminary data.</text>
</comment>
<dbReference type="Proteomes" id="UP000664218">
    <property type="component" value="Unassembled WGS sequence"/>
</dbReference>
<name>A0A939H6P3_9CLOT</name>
<organism evidence="2 3">
    <name type="scientific">Proteiniclasticum aestuarii</name>
    <dbReference type="NCBI Taxonomy" id="2817862"/>
    <lineage>
        <taxon>Bacteria</taxon>
        <taxon>Bacillati</taxon>
        <taxon>Bacillota</taxon>
        <taxon>Clostridia</taxon>
        <taxon>Eubacteriales</taxon>
        <taxon>Clostridiaceae</taxon>
        <taxon>Proteiniclasticum</taxon>
    </lineage>
</organism>
<gene>
    <name evidence="2" type="ORF">J3A84_09500</name>
</gene>
<keyword evidence="3" id="KW-1185">Reference proteome</keyword>
<evidence type="ECO:0000313" key="3">
    <source>
        <dbReference type="Proteomes" id="UP000664218"/>
    </source>
</evidence>
<dbReference type="AlphaFoldDB" id="A0A939H6P3"/>
<dbReference type="SMART" id="SM00481">
    <property type="entry name" value="POLIIIAc"/>
    <property type="match status" value="1"/>
</dbReference>
<evidence type="ECO:0000313" key="2">
    <source>
        <dbReference type="EMBL" id="MBO1265262.1"/>
    </source>
</evidence>
<proteinExistence type="predicted"/>
<dbReference type="RefSeq" id="WP_207599780.1">
    <property type="nucleotide sequence ID" value="NZ_JAFNJU010000006.1"/>
</dbReference>
<dbReference type="SUPFAM" id="SSF89550">
    <property type="entry name" value="PHP domain-like"/>
    <property type="match status" value="1"/>
</dbReference>
<dbReference type="Gene3D" id="3.40.50.300">
    <property type="entry name" value="P-loop containing nucleotide triphosphate hydrolases"/>
    <property type="match status" value="1"/>
</dbReference>
<dbReference type="InterPro" id="IPR003141">
    <property type="entry name" value="Pol/His_phosphatase_N"/>
</dbReference>